<comment type="caution">
    <text evidence="5">The sequence shown here is derived from an EMBL/GenBank/DDBJ whole genome shotgun (WGS) entry which is preliminary data.</text>
</comment>
<dbReference type="InterPro" id="IPR017907">
    <property type="entry name" value="Znf_RING_CS"/>
</dbReference>
<feature type="region of interest" description="Disordered" evidence="4">
    <location>
        <begin position="909"/>
        <end position="937"/>
    </location>
</feature>
<dbReference type="SUPFAM" id="SSF57850">
    <property type="entry name" value="RING/U-box"/>
    <property type="match status" value="2"/>
</dbReference>
<feature type="compositionally biased region" description="Polar residues" evidence="4">
    <location>
        <begin position="927"/>
        <end position="936"/>
    </location>
</feature>
<feature type="region of interest" description="Disordered" evidence="4">
    <location>
        <begin position="832"/>
        <end position="853"/>
    </location>
</feature>
<feature type="compositionally biased region" description="Polar residues" evidence="4">
    <location>
        <begin position="677"/>
        <end position="693"/>
    </location>
</feature>
<evidence type="ECO:0000256" key="4">
    <source>
        <dbReference type="SAM" id="MobiDB-lite"/>
    </source>
</evidence>
<accession>A0AAD5VZ61</accession>
<proteinExistence type="predicted"/>
<keyword evidence="6" id="KW-1185">Reference proteome</keyword>
<dbReference type="GO" id="GO:0016567">
    <property type="term" value="P:protein ubiquitination"/>
    <property type="evidence" value="ECO:0007669"/>
    <property type="project" value="InterPro"/>
</dbReference>
<reference evidence="5" key="1">
    <citation type="submission" date="2022-07" db="EMBL/GenBank/DDBJ databases">
        <title>Genome Sequence of Leucocoprinus birnbaumii.</title>
        <authorList>
            <person name="Buettner E."/>
        </authorList>
    </citation>
    <scope>NUCLEOTIDE SEQUENCE</scope>
    <source>
        <strain evidence="5">VT141</strain>
    </source>
</reference>
<dbReference type="PANTHER" id="PTHR11685">
    <property type="entry name" value="RBR FAMILY RING FINGER AND IBR DOMAIN-CONTAINING"/>
    <property type="match status" value="1"/>
</dbReference>
<dbReference type="GO" id="GO:0008270">
    <property type="term" value="F:zinc ion binding"/>
    <property type="evidence" value="ECO:0007669"/>
    <property type="project" value="UniProtKB-KW"/>
</dbReference>
<feature type="region of interest" description="Disordered" evidence="4">
    <location>
        <begin position="100"/>
        <end position="144"/>
    </location>
</feature>
<evidence type="ECO:0000256" key="2">
    <source>
        <dbReference type="ARBA" id="ARBA00022771"/>
    </source>
</evidence>
<feature type="region of interest" description="Disordered" evidence="4">
    <location>
        <begin position="955"/>
        <end position="974"/>
    </location>
</feature>
<protein>
    <recommendedName>
        <fullName evidence="7">RING-type domain-containing protein</fullName>
    </recommendedName>
</protein>
<keyword evidence="2" id="KW-0863">Zinc-finger</keyword>
<evidence type="ECO:0000313" key="5">
    <source>
        <dbReference type="EMBL" id="KAJ3574109.1"/>
    </source>
</evidence>
<sequence>MSYPTFNNDEDGIRAANRALQDIRALLQERTWLSSSAASADSDFALRFQMENLEDMLREITDARFARSLSEQGSVRVALNEHVATLQFIVSTAREMVFEMNRPPPVPPKPASTLGKGGDATSSSNATSSRGSGSSSIFTSTSRYGPEYDRDNDLGLQINVHNAFILPNFSPLGSTESKGKQRETFEEDIAPGSADLFEDDDDDVVLLHGDCRDIPKRPQARTTPWFQDLGMSLPQQQKIMPERDEPLPMNSASTTGSTLSDLIYTHFGWNSLPSDKNGGVDDSQPPSPTLSMTDFLSTFDNIKRYEVSSSDSDSPSGGSSTQSFSSSLYSDSCIACGDHSDIIEPLIAPCGHQYCRTCVSRLVKVYNSDETLHPLRCCQTAIPISSVELLLSDTNDLSQFRDKCEEYDTPHEKRTYCPQRGCHRFITFTKPPAGSVTSRRWAVAVCVLCKELAHPGEHCDEKENTSKLHELVKEKQWQTCSNCHSIVERIDGCLHMICRSRSMSLSKEHWIDAIAQDRRGTSFRKDISPLPLTAPTNVKLPILTVTRVRKHDQAVGRAVERSKKCSVIPFTNPMRRPPSAEEVLLADANRALNDFRLLLRRRSADPDDKKHALRYQLETLEDMLRIVVDSRYARSLAGLDDVEGSEHRASRDFLRYIVSTARGVTNTDVEEPPLAHSGTSRQAQGLMQPTTTSSRVVLENETSWIVLDPRADEQLGGLRRVNAFRRGDTPYSVFSHNKTRHTGGGETAVSPSNEKRLSACSSRTLVPKRHRLRVVNTNTPVSPVTELHELNQYTSAGYQTDEKTASVKKIAGKSRADIPAALYAGHSHPVNTESKAISRHTSTPDNRQPLSIRSHNAGVHNALQVTIDLDSRPAACEISIQNGKDANVLQEFNTGAQLPNSMRFEQANISASPHTLASPERLIDSPMGSSVSSTAETKVPQAIATSALSPTASLISPTRTLDSPSSGISTNRLR</sequence>
<name>A0AAD5VZ61_9AGAR</name>
<dbReference type="InterPro" id="IPR031127">
    <property type="entry name" value="E3_UB_ligase_RBR"/>
</dbReference>
<dbReference type="Gene3D" id="1.20.120.1750">
    <property type="match status" value="1"/>
</dbReference>
<dbReference type="GO" id="GO:0004842">
    <property type="term" value="F:ubiquitin-protein transferase activity"/>
    <property type="evidence" value="ECO:0007669"/>
    <property type="project" value="InterPro"/>
</dbReference>
<keyword evidence="3" id="KW-0862">Zinc</keyword>
<gene>
    <name evidence="5" type="ORF">NP233_g1984</name>
</gene>
<evidence type="ECO:0000256" key="3">
    <source>
        <dbReference type="ARBA" id="ARBA00022833"/>
    </source>
</evidence>
<keyword evidence="1" id="KW-0479">Metal-binding</keyword>
<dbReference type="PROSITE" id="PS00518">
    <property type="entry name" value="ZF_RING_1"/>
    <property type="match status" value="1"/>
</dbReference>
<feature type="region of interest" description="Disordered" evidence="4">
    <location>
        <begin position="668"/>
        <end position="693"/>
    </location>
</feature>
<feature type="compositionally biased region" description="Low complexity" evidence="4">
    <location>
        <begin position="119"/>
        <end position="142"/>
    </location>
</feature>
<dbReference type="CDD" id="cd16449">
    <property type="entry name" value="RING-HC"/>
    <property type="match status" value="1"/>
</dbReference>
<dbReference type="Proteomes" id="UP001213000">
    <property type="component" value="Unassembled WGS sequence"/>
</dbReference>
<organism evidence="5 6">
    <name type="scientific">Leucocoprinus birnbaumii</name>
    <dbReference type="NCBI Taxonomy" id="56174"/>
    <lineage>
        <taxon>Eukaryota</taxon>
        <taxon>Fungi</taxon>
        <taxon>Dikarya</taxon>
        <taxon>Basidiomycota</taxon>
        <taxon>Agaricomycotina</taxon>
        <taxon>Agaricomycetes</taxon>
        <taxon>Agaricomycetidae</taxon>
        <taxon>Agaricales</taxon>
        <taxon>Agaricineae</taxon>
        <taxon>Agaricaceae</taxon>
        <taxon>Leucocoprinus</taxon>
    </lineage>
</organism>
<evidence type="ECO:0008006" key="7">
    <source>
        <dbReference type="Google" id="ProtNLM"/>
    </source>
</evidence>
<dbReference type="CDD" id="cd20335">
    <property type="entry name" value="BRcat_RBR"/>
    <property type="match status" value="1"/>
</dbReference>
<evidence type="ECO:0000256" key="1">
    <source>
        <dbReference type="ARBA" id="ARBA00022723"/>
    </source>
</evidence>
<dbReference type="AlphaFoldDB" id="A0AAD5VZ61"/>
<evidence type="ECO:0000313" key="6">
    <source>
        <dbReference type="Proteomes" id="UP001213000"/>
    </source>
</evidence>
<dbReference type="EMBL" id="JANIEX010000080">
    <property type="protein sequence ID" value="KAJ3574109.1"/>
    <property type="molecule type" value="Genomic_DNA"/>
</dbReference>